<sequence length="624" mass="71583">MTSIEENSLMKVYKSSHFTKLAVDSYMSDDDIKNQWIKMIDYYKNHLNCIDDDRIKFEFGKCLDALLNDERKIMMGLESDDVIKDVLITSMRICSEPNFQLEIRVGLGGTVQPLTARVPSYTIAPIALLFRLLLLSKYFSSDQESSTGKRPTIMLSNPPRLVFYSAYTAGVEADKFDATIAKNTAYDILLYMKEYITKYHPKLANYIRYEKDHSKSYEPKLLNKIIHLFTSNCHDEQLIHGLSSQAAAHDSTREDSIKYASTHSIGFRDVIDKKNPYPIFISFDQNEINIPLNQEIILPDSIITIGGSVENRFGRVREIIRQAFKESLQSYNDDQYYFPLSIRMLSKAGHTPVYYHDSKHEITINDVLNGGTQDLYQNNDIPRVVKDDLLIITNDIGILILKPMIDCLHPNKYPETVSFDKCVLDLSICCLEYFEEHNNDENQTNDYSNEITKLADEFFVSNNISIYRTDHTYAIVSCIIKCLKNQDQKKKRKQNKKEKSRQSRMKYAENHPRPHSKSISSIEETISDLRPRSASNLATVPDQDESRPRNDSILSTESLTSDPRSRNNSISSINSATNDLHINHENLLISIDAMNDITKQIDSILCPIFVAFIREFGAKLATNE</sequence>
<organism evidence="3 4">
    <name type="scientific">Adineta steineri</name>
    <dbReference type="NCBI Taxonomy" id="433720"/>
    <lineage>
        <taxon>Eukaryota</taxon>
        <taxon>Metazoa</taxon>
        <taxon>Spiralia</taxon>
        <taxon>Gnathifera</taxon>
        <taxon>Rotifera</taxon>
        <taxon>Eurotatoria</taxon>
        <taxon>Bdelloidea</taxon>
        <taxon>Adinetida</taxon>
        <taxon>Adinetidae</taxon>
        <taxon>Adineta</taxon>
    </lineage>
</organism>
<dbReference type="EMBL" id="CAJOAY010003446">
    <property type="protein sequence ID" value="CAF4022587.1"/>
    <property type="molecule type" value="Genomic_DNA"/>
</dbReference>
<dbReference type="AlphaFoldDB" id="A0A819PSS3"/>
<feature type="compositionally biased region" description="Basic residues" evidence="1">
    <location>
        <begin position="489"/>
        <end position="504"/>
    </location>
</feature>
<evidence type="ECO:0000313" key="4">
    <source>
        <dbReference type="Proteomes" id="UP000663881"/>
    </source>
</evidence>
<evidence type="ECO:0000256" key="1">
    <source>
        <dbReference type="SAM" id="MobiDB-lite"/>
    </source>
</evidence>
<feature type="region of interest" description="Disordered" evidence="1">
    <location>
        <begin position="489"/>
        <end position="570"/>
    </location>
</feature>
<evidence type="ECO:0000313" key="3">
    <source>
        <dbReference type="EMBL" id="CAF4022587.1"/>
    </source>
</evidence>
<gene>
    <name evidence="3" type="ORF">OKA104_LOCUS31060</name>
    <name evidence="2" type="ORF">VCS650_LOCUS30841</name>
</gene>
<evidence type="ECO:0000313" key="2">
    <source>
        <dbReference type="EMBL" id="CAF1297226.1"/>
    </source>
</evidence>
<protein>
    <submittedName>
        <fullName evidence="3">Uncharacterized protein</fullName>
    </submittedName>
</protein>
<accession>A0A819PSS3</accession>
<comment type="caution">
    <text evidence="3">The sequence shown here is derived from an EMBL/GenBank/DDBJ whole genome shotgun (WGS) entry which is preliminary data.</text>
</comment>
<dbReference type="OrthoDB" id="10444000at2759"/>
<dbReference type="Proteomes" id="UP000663891">
    <property type="component" value="Unassembled WGS sequence"/>
</dbReference>
<proteinExistence type="predicted"/>
<name>A0A819PSS3_9BILA</name>
<dbReference type="EMBL" id="CAJNON010000511">
    <property type="protein sequence ID" value="CAF1297226.1"/>
    <property type="molecule type" value="Genomic_DNA"/>
</dbReference>
<feature type="compositionally biased region" description="Polar residues" evidence="1">
    <location>
        <begin position="552"/>
        <end position="562"/>
    </location>
</feature>
<dbReference type="Proteomes" id="UP000663881">
    <property type="component" value="Unassembled WGS sequence"/>
</dbReference>
<reference evidence="3" key="1">
    <citation type="submission" date="2021-02" db="EMBL/GenBank/DDBJ databases">
        <authorList>
            <person name="Nowell W R."/>
        </authorList>
    </citation>
    <scope>NUCLEOTIDE SEQUENCE</scope>
</reference>